<evidence type="ECO:0000313" key="1">
    <source>
        <dbReference type="EMBL" id="CRL03677.1"/>
    </source>
</evidence>
<protein>
    <submittedName>
        <fullName evidence="1">CLUMA_CG016617, isoform A</fullName>
    </submittedName>
</protein>
<dbReference type="Proteomes" id="UP000183832">
    <property type="component" value="Unassembled WGS sequence"/>
</dbReference>
<accession>A0A1J1ITX8</accession>
<keyword evidence="2" id="KW-1185">Reference proteome</keyword>
<name>A0A1J1ITX8_9DIPT</name>
<dbReference type="AlphaFoldDB" id="A0A1J1ITX8"/>
<sequence length="60" mass="7135">MIFIISRKGFFFCPARYQAETIVKTPFIILIERQNTEQFRAFQNQSLNDPILKLNIDVKE</sequence>
<organism evidence="1 2">
    <name type="scientific">Clunio marinus</name>
    <dbReference type="NCBI Taxonomy" id="568069"/>
    <lineage>
        <taxon>Eukaryota</taxon>
        <taxon>Metazoa</taxon>
        <taxon>Ecdysozoa</taxon>
        <taxon>Arthropoda</taxon>
        <taxon>Hexapoda</taxon>
        <taxon>Insecta</taxon>
        <taxon>Pterygota</taxon>
        <taxon>Neoptera</taxon>
        <taxon>Endopterygota</taxon>
        <taxon>Diptera</taxon>
        <taxon>Nematocera</taxon>
        <taxon>Chironomoidea</taxon>
        <taxon>Chironomidae</taxon>
        <taxon>Clunio</taxon>
    </lineage>
</organism>
<gene>
    <name evidence="1" type="ORF">CLUMA_CG016617</name>
</gene>
<evidence type="ECO:0000313" key="2">
    <source>
        <dbReference type="Proteomes" id="UP000183832"/>
    </source>
</evidence>
<reference evidence="1 2" key="1">
    <citation type="submission" date="2015-04" db="EMBL/GenBank/DDBJ databases">
        <authorList>
            <person name="Syromyatnikov M.Y."/>
            <person name="Popov V.N."/>
        </authorList>
    </citation>
    <scope>NUCLEOTIDE SEQUENCE [LARGE SCALE GENOMIC DNA]</scope>
</reference>
<dbReference type="EMBL" id="CVRI01000059">
    <property type="protein sequence ID" value="CRL03677.1"/>
    <property type="molecule type" value="Genomic_DNA"/>
</dbReference>
<proteinExistence type="predicted"/>